<feature type="region of interest" description="Disordered" evidence="1">
    <location>
        <begin position="765"/>
        <end position="787"/>
    </location>
</feature>
<dbReference type="GO" id="GO:0005634">
    <property type="term" value="C:nucleus"/>
    <property type="evidence" value="ECO:0000318"/>
    <property type="project" value="GO_Central"/>
</dbReference>
<dbReference type="PANTHER" id="PTHR11477:SF20">
    <property type="entry name" value="SPOC DOMAIN _ TRANSCRIPTION ELONGATION FACTOR S-II PROTEIN"/>
    <property type="match status" value="1"/>
</dbReference>
<dbReference type="PANTHER" id="PTHR11477">
    <property type="entry name" value="TRANSCRIPTION FACTOR S-II ZINC FINGER DOMAIN-CONTAINING PROTEIN"/>
    <property type="match status" value="1"/>
</dbReference>
<accession>A0A0K9PWN9</accession>
<feature type="region of interest" description="Disordered" evidence="1">
    <location>
        <begin position="541"/>
        <end position="575"/>
    </location>
</feature>
<dbReference type="EMBL" id="LFYR01000621">
    <property type="protein sequence ID" value="KMZ72637.1"/>
    <property type="molecule type" value="Genomic_DNA"/>
</dbReference>
<feature type="compositionally biased region" description="Basic and acidic residues" evidence="1">
    <location>
        <begin position="907"/>
        <end position="918"/>
    </location>
</feature>
<dbReference type="SUPFAM" id="SSF46942">
    <property type="entry name" value="Elongation factor TFIIS domain 2"/>
    <property type="match status" value="1"/>
</dbReference>
<protein>
    <recommendedName>
        <fullName evidence="2">TFIIS central domain-containing protein</fullName>
    </recommendedName>
</protein>
<feature type="compositionally biased region" description="Polar residues" evidence="1">
    <location>
        <begin position="77"/>
        <end position="87"/>
    </location>
</feature>
<sequence>MEELPICENSEFCPSVQSVMLDESSVPNMTSHQQMPSHRGFEKQYQVFSEDHGDISVTNNAQSFVSSSVSERSTFTNPTSTSDNRTASQQLIVTQSGFQMPRQLKSSGRENLPQNQGSSMDLTYRKEPWPKVITMEPHQFSVSQKSNSTQNKYHKPPPHGVEFINVSFPKAAMKNKRVAEYVAPPPQKVTSEPFESVRSKMRESLASAFELVCNKQTVTKTEESQVGGSNPTSNGKLNIDLHGSTLGVDTGSKDDLLVQNGLSWSSHLIDVKSTELQNDVANEVASKNTPKALAKQIEAELFNLFDGVNKKYRERGRSLLFNLRDQHNPELRKRVFFGEIAPERLCSMTAAELASKELSDWRIAKADKFEQMVVLPDSEVDLKCLVKKTHKGEIQVGVERDDGVSFDELSSCSGFQSHSLLESKKYRPPLLGSLSSKIEQIRSKYKGSESSVATTVLKVPSKDNIPEKSNGEYNTLNPLLHDHTDLMQDLILDGSRDTESLPPVPSLDEFMQELDLQPPFQNLPIDVVQSGTENNLLDVNTIKSESRPESPIAEMDTQSRDVSDDSDLNPTGSWSPIMTTMSPVANFSYLDTKIPSQNKPIVNVIKHEPVWDGLIQLNTSSLVTALGFYKSGERLSVNAWPGFLEIKGQVRLNAFEKLLQELDLSHSRSHVVMVLHFVWKKGTSESGHIKLSQTIDAYIKDDLVGFAAPITSDVELYFCSPHPKHCHMLMTNLPTEHRASLVSINTGLIGIVFLRKTISTKTSTIFPKTPYTNPNPNPKQNPVNKKRPVFLNGAESDNEEDDVPPGFGIDNNLSKFVSVQNGATINTNAVSNAVPPCVEPSSLDRLRQLVQMYGKTETKNEISIPNADSDDGMHEWQPNRKFKYHHHRVLKRQRTQPPMPQAGHYDHPMPSHQFDRGFKRGGTWRGKGRGRGRRAYTR</sequence>
<dbReference type="InterPro" id="IPR036575">
    <property type="entry name" value="TFIIS_cen_dom_sf"/>
</dbReference>
<dbReference type="AlphaFoldDB" id="A0A0K9PWN9"/>
<dbReference type="OMA" id="ICENSEF"/>
<feature type="domain" description="TFIIS central" evidence="2">
    <location>
        <begin position="197"/>
        <end position="381"/>
    </location>
</feature>
<dbReference type="Proteomes" id="UP000036987">
    <property type="component" value="Unassembled WGS sequence"/>
</dbReference>
<organism evidence="3 4">
    <name type="scientific">Zostera marina</name>
    <name type="common">Eelgrass</name>
    <dbReference type="NCBI Taxonomy" id="29655"/>
    <lineage>
        <taxon>Eukaryota</taxon>
        <taxon>Viridiplantae</taxon>
        <taxon>Streptophyta</taxon>
        <taxon>Embryophyta</taxon>
        <taxon>Tracheophyta</taxon>
        <taxon>Spermatophyta</taxon>
        <taxon>Magnoliopsida</taxon>
        <taxon>Liliopsida</taxon>
        <taxon>Zosteraceae</taxon>
        <taxon>Zostera</taxon>
    </lineage>
</organism>
<name>A0A0K9PWN9_ZOSMR</name>
<keyword evidence="4" id="KW-1185">Reference proteome</keyword>
<feature type="region of interest" description="Disordered" evidence="1">
    <location>
        <begin position="66"/>
        <end position="87"/>
    </location>
</feature>
<dbReference type="Pfam" id="PF07500">
    <property type="entry name" value="TFIIS_M"/>
    <property type="match status" value="1"/>
</dbReference>
<feature type="compositionally biased region" description="Basic residues" evidence="1">
    <location>
        <begin position="926"/>
        <end position="938"/>
    </location>
</feature>
<feature type="compositionally biased region" description="Low complexity" evidence="1">
    <location>
        <begin position="66"/>
        <end position="76"/>
    </location>
</feature>
<dbReference type="Gene3D" id="1.10.472.30">
    <property type="entry name" value="Transcription elongation factor S-II, central domain"/>
    <property type="match status" value="1"/>
</dbReference>
<comment type="caution">
    <text evidence="3">The sequence shown here is derived from an EMBL/GenBank/DDBJ whole genome shotgun (WGS) entry which is preliminary data.</text>
</comment>
<evidence type="ECO:0000313" key="3">
    <source>
        <dbReference type="EMBL" id="KMZ72637.1"/>
    </source>
</evidence>
<reference evidence="4" key="1">
    <citation type="journal article" date="2016" name="Nature">
        <title>The genome of the seagrass Zostera marina reveals angiosperm adaptation to the sea.</title>
        <authorList>
            <person name="Olsen J.L."/>
            <person name="Rouze P."/>
            <person name="Verhelst B."/>
            <person name="Lin Y.-C."/>
            <person name="Bayer T."/>
            <person name="Collen J."/>
            <person name="Dattolo E."/>
            <person name="De Paoli E."/>
            <person name="Dittami S."/>
            <person name="Maumus F."/>
            <person name="Michel G."/>
            <person name="Kersting A."/>
            <person name="Lauritano C."/>
            <person name="Lohaus R."/>
            <person name="Toepel M."/>
            <person name="Tonon T."/>
            <person name="Vanneste K."/>
            <person name="Amirebrahimi M."/>
            <person name="Brakel J."/>
            <person name="Bostroem C."/>
            <person name="Chovatia M."/>
            <person name="Grimwood J."/>
            <person name="Jenkins J.W."/>
            <person name="Jueterbock A."/>
            <person name="Mraz A."/>
            <person name="Stam W.T."/>
            <person name="Tice H."/>
            <person name="Bornberg-Bauer E."/>
            <person name="Green P.J."/>
            <person name="Pearson G.A."/>
            <person name="Procaccini G."/>
            <person name="Duarte C.M."/>
            <person name="Schmutz J."/>
            <person name="Reusch T.B.H."/>
            <person name="Van de Peer Y."/>
        </authorList>
    </citation>
    <scope>NUCLEOTIDE SEQUENCE [LARGE SCALE GENOMIC DNA]</scope>
    <source>
        <strain evidence="4">cv. Finnish</strain>
    </source>
</reference>
<dbReference type="STRING" id="29655.A0A0K9PWN9"/>
<dbReference type="InterPro" id="IPR012921">
    <property type="entry name" value="SPOC_C"/>
</dbReference>
<feature type="region of interest" description="Disordered" evidence="1">
    <location>
        <begin position="907"/>
        <end position="938"/>
    </location>
</feature>
<dbReference type="InterPro" id="IPR003618">
    <property type="entry name" value="TFIIS_cen_dom"/>
</dbReference>
<evidence type="ECO:0000256" key="1">
    <source>
        <dbReference type="SAM" id="MobiDB-lite"/>
    </source>
</evidence>
<dbReference type="GO" id="GO:0006357">
    <property type="term" value="P:regulation of transcription by RNA polymerase II"/>
    <property type="evidence" value="ECO:0000318"/>
    <property type="project" value="GO_Central"/>
</dbReference>
<evidence type="ECO:0000313" key="4">
    <source>
        <dbReference type="Proteomes" id="UP000036987"/>
    </source>
</evidence>
<dbReference type="PROSITE" id="PS51321">
    <property type="entry name" value="TFIIS_CENTRAL"/>
    <property type="match status" value="1"/>
</dbReference>
<dbReference type="SMART" id="SM00510">
    <property type="entry name" value="TFS2M"/>
    <property type="match status" value="1"/>
</dbReference>
<gene>
    <name evidence="3" type="ORF">ZOSMA_160G00110</name>
</gene>
<dbReference type="OrthoDB" id="1884872at2759"/>
<dbReference type="GO" id="GO:0006351">
    <property type="term" value="P:DNA-templated transcription"/>
    <property type="evidence" value="ECO:0007669"/>
    <property type="project" value="InterPro"/>
</dbReference>
<dbReference type="Pfam" id="PF07744">
    <property type="entry name" value="SPOC"/>
    <property type="match status" value="1"/>
</dbReference>
<proteinExistence type="predicted"/>
<evidence type="ECO:0000259" key="2">
    <source>
        <dbReference type="PROSITE" id="PS51321"/>
    </source>
</evidence>